<dbReference type="SMART" id="SM00248">
    <property type="entry name" value="ANK"/>
    <property type="match status" value="9"/>
</dbReference>
<evidence type="ECO:0000256" key="2">
    <source>
        <dbReference type="ARBA" id="ARBA00023043"/>
    </source>
</evidence>
<feature type="repeat" description="ANK" evidence="3">
    <location>
        <begin position="1037"/>
        <end position="1066"/>
    </location>
</feature>
<keyword evidence="7" id="KW-1185">Reference proteome</keyword>
<feature type="region of interest" description="Disordered" evidence="4">
    <location>
        <begin position="1097"/>
        <end position="1130"/>
    </location>
</feature>
<feature type="domain" description="Protein kinase" evidence="5">
    <location>
        <begin position="1"/>
        <end position="389"/>
    </location>
</feature>
<dbReference type="PROSITE" id="PS50088">
    <property type="entry name" value="ANK_REPEAT"/>
    <property type="match status" value="2"/>
</dbReference>
<dbReference type="InterPro" id="IPR002110">
    <property type="entry name" value="Ankyrin_rpt"/>
</dbReference>
<dbReference type="STRING" id="2025994.A0A2T3A6M1"/>
<dbReference type="GO" id="GO:0004672">
    <property type="term" value="F:protein kinase activity"/>
    <property type="evidence" value="ECO:0007669"/>
    <property type="project" value="InterPro"/>
</dbReference>
<dbReference type="InterPro" id="IPR000719">
    <property type="entry name" value="Prot_kinase_dom"/>
</dbReference>
<feature type="compositionally biased region" description="Basic and acidic residues" evidence="4">
    <location>
        <begin position="22"/>
        <end position="38"/>
    </location>
</feature>
<dbReference type="PROSITE" id="PS50011">
    <property type="entry name" value="PROTEIN_KINASE_DOM"/>
    <property type="match status" value="1"/>
</dbReference>
<proteinExistence type="predicted"/>
<dbReference type="PROSITE" id="PS50297">
    <property type="entry name" value="ANK_REP_REGION"/>
    <property type="match status" value="2"/>
</dbReference>
<dbReference type="Proteomes" id="UP000241462">
    <property type="component" value="Unassembled WGS sequence"/>
</dbReference>
<dbReference type="OrthoDB" id="5986190at2759"/>
<dbReference type="SUPFAM" id="SSF48403">
    <property type="entry name" value="Ankyrin repeat"/>
    <property type="match status" value="1"/>
</dbReference>
<keyword evidence="1" id="KW-0677">Repeat</keyword>
<accession>A0A2T3A6M1</accession>
<dbReference type="GO" id="GO:0005524">
    <property type="term" value="F:ATP binding"/>
    <property type="evidence" value="ECO:0007669"/>
    <property type="project" value="InterPro"/>
</dbReference>
<protein>
    <recommendedName>
        <fullName evidence="5">Protein kinase domain-containing protein</fullName>
    </recommendedName>
</protein>
<evidence type="ECO:0000256" key="3">
    <source>
        <dbReference type="PROSITE-ProRule" id="PRU00023"/>
    </source>
</evidence>
<dbReference type="Gene3D" id="1.25.40.20">
    <property type="entry name" value="Ankyrin repeat-containing domain"/>
    <property type="match status" value="3"/>
</dbReference>
<dbReference type="PROSITE" id="PS00108">
    <property type="entry name" value="PROTEIN_KINASE_ST"/>
    <property type="match status" value="1"/>
</dbReference>
<feature type="repeat" description="ANK" evidence="3">
    <location>
        <begin position="993"/>
        <end position="1025"/>
    </location>
</feature>
<feature type="region of interest" description="Disordered" evidence="4">
    <location>
        <begin position="126"/>
        <end position="153"/>
    </location>
</feature>
<evidence type="ECO:0000259" key="5">
    <source>
        <dbReference type="PROSITE" id="PS50011"/>
    </source>
</evidence>
<dbReference type="InterPro" id="IPR011009">
    <property type="entry name" value="Kinase-like_dom_sf"/>
</dbReference>
<sequence>MDVAAPYNMGPKDTNSLPFTPREPKEGGEEEGRQERTEATTLEQKQRATLARQTRLRSVILEVQVMRHPPLQAHANIPAVFGYGWSRQDGIVDGSIEDTGTTAAIAPFIVMEYAPHGTLRSYLKSGAGQISPSDHHSATTACAEPNSKKQQHQRQIPLRDIEILLGNVASGLAALHSCGIVHGDVKLDNVLVYPSRENPAQAMAKVSDFGHVVVLNGGGTGWYLGTAVYNAPEVQHQAANPLSPAELIKSDIWAFGLLVWEACLHGDEFWTRIPGMRTPTPSSKPSSLPGMSASTGDVVSLDAAATIQHDDTIGDNIKNVNDDDQQQLDLPAPNCSIKNNGLLRDLAKLAIPGSKHSLGIAMFLRVTLNMTLQEDPAKRAASARELPLFTRWNAGGLAGVAADIALHLATPVPTYEMFRLDNGRDIPWPHQQQIFQGLLQALQTTRTETSFTNYSNPSPTNNHHNHTALAWQIALCHYHGFGTQQNTPGAHRFARLAAVNQVGDDDALGIDNNSPKPPASPARQWQRQHPLAAVFADVFAPVPRLEGTYTERIVDLLRSSDADADADTARNLPPLVRACFDGDASRVLQLLKQGASPNTSTIDGSSLFHWLFMVPDTDNDNNDDDSPLKRLVSALQRYDLPRLEPGEVEHVRDKDTGRRLLVNAPSNLPREIHAQWPLQLLGSPLAVALSVNSAAGVRTLLHLGADPLGPAYFCSATTTDVDPTGHLDNKMPTFVCWTSLHIAAKYHNSELLTLLIDQAIARHDEHRLAQLSPPLASALSFSTTLERTVMYGSAAGDKLHETLCIIREWQNLDAAEPKGMTPLMRAIDCQDTAVVAALLDVEPGLAMMPMRAPGRESELYNYPVHFAVQIAARRDADDTLAIPRIILNTSVNLLPAEMDDEVVVLPPRSPLLLRDHLGRTPLHMAVTGSSDRAARWIFDETAQNSYMLDMSNISSLHEAEDHQGQTALFYCKSAANARLLLDNGANIQHRSKNGMTALHQACLVGNLEVVKTILFLGEDKPSLNRVSNFSCNNPYGSPLHCAVINGSMELVVLLVDAGAPLEATDRKNNTALHVAVHLGRFGILRFLVSRAESAAPRGLKGATVDTPPAYHEGEDGGEAQQDWKDSDPSDFEWDVDATLASVRQTDELYFSGDSPGTVTAVNGFHDIPAPAYGTFDDRQHRMQLMDSLCAGLGAELAQHVKVTHQEPVGEQSINGTGSTGAPIDTAATIVALLMTEAVWQSPRVDDLYDVVRHTGALLKSHLGAIVSDNGNQKDDMLGDSVAGWIAHILAQTRPADAFPGRSEQNIKAMVQGELNMARFSHDSSESVPEFLTMCSAQAARLVSEWQNWRDIQEAAAAATPIAKEKKGEEVDPWADFTFLRNGEQVQQVASQEDAWMRPSSAAVASMSLATGTPLEAQRWSR</sequence>
<name>A0A2T3A6M1_9PEZI</name>
<organism evidence="6 7">
    <name type="scientific">Coniella lustricola</name>
    <dbReference type="NCBI Taxonomy" id="2025994"/>
    <lineage>
        <taxon>Eukaryota</taxon>
        <taxon>Fungi</taxon>
        <taxon>Dikarya</taxon>
        <taxon>Ascomycota</taxon>
        <taxon>Pezizomycotina</taxon>
        <taxon>Sordariomycetes</taxon>
        <taxon>Sordariomycetidae</taxon>
        <taxon>Diaporthales</taxon>
        <taxon>Schizoparmaceae</taxon>
        <taxon>Coniella</taxon>
    </lineage>
</organism>
<keyword evidence="2 3" id="KW-0040">ANK repeat</keyword>
<reference evidence="6 7" key="1">
    <citation type="journal article" date="2018" name="Mycol. Prog.">
        <title>Coniella lustricola, a new species from submerged detritus.</title>
        <authorList>
            <person name="Raudabaugh D.B."/>
            <person name="Iturriaga T."/>
            <person name="Carver A."/>
            <person name="Mondo S."/>
            <person name="Pangilinan J."/>
            <person name="Lipzen A."/>
            <person name="He G."/>
            <person name="Amirebrahimi M."/>
            <person name="Grigoriev I.V."/>
            <person name="Miller A.N."/>
        </authorList>
    </citation>
    <scope>NUCLEOTIDE SEQUENCE [LARGE SCALE GENOMIC DNA]</scope>
    <source>
        <strain evidence="6 7">B22-T-1</strain>
    </source>
</reference>
<dbReference type="InterPro" id="IPR008271">
    <property type="entry name" value="Ser/Thr_kinase_AS"/>
</dbReference>
<dbReference type="EMBL" id="KZ678453">
    <property type="protein sequence ID" value="PSR83841.1"/>
    <property type="molecule type" value="Genomic_DNA"/>
</dbReference>
<gene>
    <name evidence="6" type="ORF">BD289DRAFT_483105</name>
</gene>
<dbReference type="Pfam" id="PF00069">
    <property type="entry name" value="Pkinase"/>
    <property type="match status" value="1"/>
</dbReference>
<dbReference type="Pfam" id="PF12796">
    <property type="entry name" value="Ank_2"/>
    <property type="match status" value="2"/>
</dbReference>
<evidence type="ECO:0000313" key="6">
    <source>
        <dbReference type="EMBL" id="PSR83841.1"/>
    </source>
</evidence>
<evidence type="ECO:0000313" key="7">
    <source>
        <dbReference type="Proteomes" id="UP000241462"/>
    </source>
</evidence>
<dbReference type="PANTHER" id="PTHR24178">
    <property type="entry name" value="MOLTING PROTEIN MLT-4"/>
    <property type="match status" value="1"/>
</dbReference>
<evidence type="ECO:0000256" key="4">
    <source>
        <dbReference type="SAM" id="MobiDB-lite"/>
    </source>
</evidence>
<dbReference type="Gene3D" id="1.10.510.10">
    <property type="entry name" value="Transferase(Phosphotransferase) domain 1"/>
    <property type="match status" value="1"/>
</dbReference>
<evidence type="ECO:0000256" key="1">
    <source>
        <dbReference type="ARBA" id="ARBA00022737"/>
    </source>
</evidence>
<dbReference type="InParanoid" id="A0A2T3A6M1"/>
<dbReference type="InterPro" id="IPR036770">
    <property type="entry name" value="Ankyrin_rpt-contain_sf"/>
</dbReference>
<dbReference type="SMART" id="SM00220">
    <property type="entry name" value="S_TKc"/>
    <property type="match status" value="1"/>
</dbReference>
<dbReference type="SUPFAM" id="SSF56112">
    <property type="entry name" value="Protein kinase-like (PK-like)"/>
    <property type="match status" value="1"/>
</dbReference>
<feature type="region of interest" description="Disordered" evidence="4">
    <location>
        <begin position="1"/>
        <end position="48"/>
    </location>
</feature>